<sequence>MALIATLHQRPPYPSSFACRAVPPSRPGSSAAASLAALFSIVSKEHVYTATPAQVGYMGVPYQKVDMTSHAQYLHVRNERGQEMLDAVSHRLEVTPAMSSGDRRAIVMQTVVSDDEAKMGALRDPAPRWVGNVIAWLLNLIGPKGLEFGKYSIDYHYIRNYLYVNRNWGSRRAAQHIPSFAKRIMEQYNAKGEVDARLALPKPPGPPGPFPKQAKR</sequence>
<dbReference type="GO" id="GO:0033354">
    <property type="term" value="P:chlorophyll cycle"/>
    <property type="evidence" value="ECO:0007669"/>
    <property type="project" value="TreeGrafter"/>
</dbReference>
<dbReference type="PANTHER" id="PTHR31332:SF0">
    <property type="entry name" value="7-HYDROXYMETHYL CHLOROPHYLL A REDUCTASE, CHLOROPLASTIC"/>
    <property type="match status" value="1"/>
</dbReference>
<dbReference type="PANTHER" id="PTHR31332">
    <property type="entry name" value="7-HYDROXYMETHYL CHLOROPHYLL A REDUCTASE, CHLOROPLASTIC"/>
    <property type="match status" value="1"/>
</dbReference>
<feature type="region of interest" description="Disordered" evidence="1">
    <location>
        <begin position="196"/>
        <end position="216"/>
    </location>
</feature>
<feature type="compositionally biased region" description="Pro residues" evidence="1">
    <location>
        <begin position="201"/>
        <end position="210"/>
    </location>
</feature>
<dbReference type="GO" id="GO:0090415">
    <property type="term" value="F:7-hydroxymethyl chlorophyll a reductase activity"/>
    <property type="evidence" value="ECO:0007669"/>
    <property type="project" value="TreeGrafter"/>
</dbReference>
<dbReference type="GO" id="GO:0009507">
    <property type="term" value="C:chloroplast"/>
    <property type="evidence" value="ECO:0007669"/>
    <property type="project" value="TreeGrafter"/>
</dbReference>
<evidence type="ECO:0000313" key="2">
    <source>
        <dbReference type="EMBL" id="CAD8310326.1"/>
    </source>
</evidence>
<dbReference type="InterPro" id="IPR045220">
    <property type="entry name" value="FRHB/FDHB/HCAR-like"/>
</dbReference>
<reference evidence="2" key="1">
    <citation type="submission" date="2021-01" db="EMBL/GenBank/DDBJ databases">
        <authorList>
            <person name="Corre E."/>
            <person name="Pelletier E."/>
            <person name="Niang G."/>
            <person name="Scheremetjew M."/>
            <person name="Finn R."/>
            <person name="Kale V."/>
            <person name="Holt S."/>
            <person name="Cochrane G."/>
            <person name="Meng A."/>
            <person name="Brown T."/>
            <person name="Cohen L."/>
        </authorList>
    </citation>
    <scope>NUCLEOTIDE SEQUENCE</scope>
    <source>
        <strain evidence="2">CCMP219</strain>
    </source>
</reference>
<dbReference type="EMBL" id="HBEC01044267">
    <property type="protein sequence ID" value="CAD8310326.1"/>
    <property type="molecule type" value="Transcribed_RNA"/>
</dbReference>
<protein>
    <submittedName>
        <fullName evidence="2">Uncharacterized protein</fullName>
    </submittedName>
</protein>
<proteinExistence type="predicted"/>
<gene>
    <name evidence="2" type="ORF">CEUR00632_LOCUS20636</name>
</gene>
<evidence type="ECO:0000256" key="1">
    <source>
        <dbReference type="SAM" id="MobiDB-lite"/>
    </source>
</evidence>
<name>A0A7R9W0H7_9CHLO</name>
<dbReference type="AlphaFoldDB" id="A0A7R9W0H7"/>
<organism evidence="2">
    <name type="scientific">Chlamydomonas euryale</name>
    <dbReference type="NCBI Taxonomy" id="1486919"/>
    <lineage>
        <taxon>Eukaryota</taxon>
        <taxon>Viridiplantae</taxon>
        <taxon>Chlorophyta</taxon>
        <taxon>core chlorophytes</taxon>
        <taxon>Chlorophyceae</taxon>
        <taxon>CS clade</taxon>
        <taxon>Chlamydomonadales</taxon>
        <taxon>Chlamydomonadaceae</taxon>
        <taxon>Chlamydomonas</taxon>
    </lineage>
</organism>
<accession>A0A7R9W0H7</accession>